<dbReference type="Proteomes" id="UP001153269">
    <property type="component" value="Unassembled WGS sequence"/>
</dbReference>
<name>A0A9N7TXE2_PLEPL</name>
<protein>
    <submittedName>
        <fullName evidence="1">Uncharacterized protein</fullName>
    </submittedName>
</protein>
<sequence>MGDRLHPSWSSYCSILCAVAMSRCSRPTLCALRSSISLLCQRFAILPLLIIAPLPRASNHRCPELLRGLTAAGWTAIGQRDPGTSPPPALGLIGFSIYGPVTEHRGSLTGGNERPMDEV</sequence>
<accession>A0A9N7TXE2</accession>
<reference evidence="1" key="1">
    <citation type="submission" date="2020-03" db="EMBL/GenBank/DDBJ databases">
        <authorList>
            <person name="Weist P."/>
        </authorList>
    </citation>
    <scope>NUCLEOTIDE SEQUENCE</scope>
</reference>
<dbReference type="AlphaFoldDB" id="A0A9N7TXE2"/>
<keyword evidence="2" id="KW-1185">Reference proteome</keyword>
<gene>
    <name evidence="1" type="ORF">PLEPLA_LOCUS8322</name>
</gene>
<dbReference type="EMBL" id="CADEAL010000453">
    <property type="protein sequence ID" value="CAB1420447.1"/>
    <property type="molecule type" value="Genomic_DNA"/>
</dbReference>
<proteinExistence type="predicted"/>
<evidence type="ECO:0000313" key="2">
    <source>
        <dbReference type="Proteomes" id="UP001153269"/>
    </source>
</evidence>
<comment type="caution">
    <text evidence="1">The sequence shown here is derived from an EMBL/GenBank/DDBJ whole genome shotgun (WGS) entry which is preliminary data.</text>
</comment>
<organism evidence="1 2">
    <name type="scientific">Pleuronectes platessa</name>
    <name type="common">European plaice</name>
    <dbReference type="NCBI Taxonomy" id="8262"/>
    <lineage>
        <taxon>Eukaryota</taxon>
        <taxon>Metazoa</taxon>
        <taxon>Chordata</taxon>
        <taxon>Craniata</taxon>
        <taxon>Vertebrata</taxon>
        <taxon>Euteleostomi</taxon>
        <taxon>Actinopterygii</taxon>
        <taxon>Neopterygii</taxon>
        <taxon>Teleostei</taxon>
        <taxon>Neoteleostei</taxon>
        <taxon>Acanthomorphata</taxon>
        <taxon>Carangaria</taxon>
        <taxon>Pleuronectiformes</taxon>
        <taxon>Pleuronectoidei</taxon>
        <taxon>Pleuronectidae</taxon>
        <taxon>Pleuronectes</taxon>
    </lineage>
</organism>
<evidence type="ECO:0000313" key="1">
    <source>
        <dbReference type="EMBL" id="CAB1420447.1"/>
    </source>
</evidence>